<dbReference type="EMBL" id="PDOE01000014">
    <property type="protein sequence ID" value="RKL65588.1"/>
    <property type="molecule type" value="Genomic_DNA"/>
</dbReference>
<feature type="transmembrane region" description="Helical" evidence="1">
    <location>
        <begin position="46"/>
        <end position="70"/>
    </location>
</feature>
<comment type="caution">
    <text evidence="2">The sequence shown here is derived from an EMBL/GenBank/DDBJ whole genome shotgun (WGS) entry which is preliminary data.</text>
</comment>
<dbReference type="AlphaFoldDB" id="A0A3A9K2W8"/>
<proteinExistence type="predicted"/>
<organism evidence="2 3">
    <name type="scientific">Salipaludibacillus neizhouensis</name>
    <dbReference type="NCBI Taxonomy" id="885475"/>
    <lineage>
        <taxon>Bacteria</taxon>
        <taxon>Bacillati</taxon>
        <taxon>Bacillota</taxon>
        <taxon>Bacilli</taxon>
        <taxon>Bacillales</taxon>
        <taxon>Bacillaceae</taxon>
    </lineage>
</organism>
<dbReference type="RefSeq" id="WP_110936917.1">
    <property type="nucleotide sequence ID" value="NZ_KZ614146.1"/>
</dbReference>
<keyword evidence="1" id="KW-1133">Transmembrane helix</keyword>
<keyword evidence="3" id="KW-1185">Reference proteome</keyword>
<dbReference type="Proteomes" id="UP000281498">
    <property type="component" value="Unassembled WGS sequence"/>
</dbReference>
<evidence type="ECO:0000313" key="2">
    <source>
        <dbReference type="EMBL" id="RKL65588.1"/>
    </source>
</evidence>
<reference evidence="2 3" key="1">
    <citation type="submission" date="2017-10" db="EMBL/GenBank/DDBJ databases">
        <title>Bacillus sp. nov., a halophilic bacterium isolated from a Keqin Lake.</title>
        <authorList>
            <person name="Wang H."/>
        </authorList>
    </citation>
    <scope>NUCLEOTIDE SEQUENCE [LARGE SCALE GENOMIC DNA]</scope>
    <source>
        <strain evidence="2 3">KCTC 13187</strain>
    </source>
</reference>
<keyword evidence="1" id="KW-0812">Transmembrane</keyword>
<name>A0A3A9K2W8_9BACI</name>
<sequence length="75" mass="8407">MIALKQFSKEQKFDFGMNLAIIGLAILIGVIVGMNEEWFLARNFTAGYMAGSLLAALLLFALYRTIVFFVNLTKK</sequence>
<gene>
    <name evidence="2" type="ORF">CR203_19905</name>
</gene>
<evidence type="ECO:0000256" key="1">
    <source>
        <dbReference type="SAM" id="Phobius"/>
    </source>
</evidence>
<keyword evidence="1" id="KW-0472">Membrane</keyword>
<evidence type="ECO:0000313" key="3">
    <source>
        <dbReference type="Proteomes" id="UP000281498"/>
    </source>
</evidence>
<feature type="transmembrane region" description="Helical" evidence="1">
    <location>
        <begin position="15"/>
        <end position="34"/>
    </location>
</feature>
<accession>A0A3A9K2W8</accession>
<protein>
    <submittedName>
        <fullName evidence="2">Uncharacterized protein</fullName>
    </submittedName>
</protein>